<feature type="region of interest" description="Disordered" evidence="1">
    <location>
        <begin position="147"/>
        <end position="199"/>
    </location>
</feature>
<comment type="caution">
    <text evidence="2">The sequence shown here is derived from an EMBL/GenBank/DDBJ whole genome shotgun (WGS) entry which is preliminary data.</text>
</comment>
<dbReference type="Proteomes" id="UP001422759">
    <property type="component" value="Unassembled WGS sequence"/>
</dbReference>
<feature type="compositionally biased region" description="Basic and acidic residues" evidence="1">
    <location>
        <begin position="180"/>
        <end position="199"/>
    </location>
</feature>
<dbReference type="SUPFAM" id="SSF53098">
    <property type="entry name" value="Ribonuclease H-like"/>
    <property type="match status" value="1"/>
</dbReference>
<reference evidence="3" key="1">
    <citation type="journal article" date="2019" name="Int. J. Syst. Evol. Microbiol.">
        <title>The Global Catalogue of Microorganisms (GCM) 10K type strain sequencing project: providing services to taxonomists for standard genome sequencing and annotation.</title>
        <authorList>
            <consortium name="The Broad Institute Genomics Platform"/>
            <consortium name="The Broad Institute Genome Sequencing Center for Infectious Disease"/>
            <person name="Wu L."/>
            <person name="Ma J."/>
        </authorList>
    </citation>
    <scope>NUCLEOTIDE SEQUENCE [LARGE SCALE GENOMIC DNA]</scope>
    <source>
        <strain evidence="3">JCM 14560</strain>
    </source>
</reference>
<dbReference type="InterPro" id="IPR012337">
    <property type="entry name" value="RNaseH-like_sf"/>
</dbReference>
<protein>
    <recommendedName>
        <fullName evidence="4">Transposase IS4-like domain-containing protein</fullName>
    </recommendedName>
</protein>
<evidence type="ECO:0000313" key="3">
    <source>
        <dbReference type="Proteomes" id="UP001422759"/>
    </source>
</evidence>
<evidence type="ECO:0000313" key="2">
    <source>
        <dbReference type="EMBL" id="GAA2147266.1"/>
    </source>
</evidence>
<accession>A0ABP5LJ16</accession>
<feature type="compositionally biased region" description="Pro residues" evidence="1">
    <location>
        <begin position="150"/>
        <end position="165"/>
    </location>
</feature>
<organism evidence="2 3">
    <name type="scientific">Kitasatospora kazusensis</name>
    <dbReference type="NCBI Taxonomy" id="407974"/>
    <lineage>
        <taxon>Bacteria</taxon>
        <taxon>Bacillati</taxon>
        <taxon>Actinomycetota</taxon>
        <taxon>Actinomycetes</taxon>
        <taxon>Kitasatosporales</taxon>
        <taxon>Streptomycetaceae</taxon>
        <taxon>Kitasatospora</taxon>
    </lineage>
</organism>
<evidence type="ECO:0008006" key="4">
    <source>
        <dbReference type="Google" id="ProtNLM"/>
    </source>
</evidence>
<dbReference type="EMBL" id="BAAANT010000021">
    <property type="protein sequence ID" value="GAA2147266.1"/>
    <property type="molecule type" value="Genomic_DNA"/>
</dbReference>
<name>A0ABP5LJ16_9ACTN</name>
<proteinExistence type="predicted"/>
<keyword evidence="3" id="KW-1185">Reference proteome</keyword>
<evidence type="ECO:0000256" key="1">
    <source>
        <dbReference type="SAM" id="MobiDB-lite"/>
    </source>
</evidence>
<gene>
    <name evidence="2" type="ORF">GCM10009760_37940</name>
</gene>
<sequence length="199" mass="23039">MAWDRIHPRLTTRSAWIDHDGELPTLEGTLIRLEVDRLPGGGDPLPLWLWSTTGMTTGDVDVRWQAFLRRFDLEHTFRMIKQTLGWTRPKLRTPQAADRWTWLIVTAHTQLRLARPLAEDVRRPWERPAEPNRLTPARVRRGFRNLRPTLPCPARVPKPTQPGPGRPLGSKNRHPATRYDVGKTVRRPETIIERDRAGP</sequence>